<keyword evidence="2" id="KW-1185">Reference proteome</keyword>
<sequence>MAFKCQMNEFQSKILSSDWPLPKRVISLASTFPTVIPVPRMRLSVEQYLGPDSPGPRDLPTCLAGDSLKIFGEIMDSLLPQTSLGLLG</sequence>
<dbReference type="Proteomes" id="UP000297299">
    <property type="component" value="Unassembled WGS sequence"/>
</dbReference>
<proteinExistence type="predicted"/>
<reference evidence="1 2" key="1">
    <citation type="submission" date="2017-11" db="EMBL/GenBank/DDBJ databases">
        <title>Comparative genomics of Botrytis spp.</title>
        <authorList>
            <person name="Valero-Jimenez C.A."/>
            <person name="Tapia P."/>
            <person name="Veloso J."/>
            <person name="Silva-Moreno E."/>
            <person name="Staats M."/>
            <person name="Valdes J.H."/>
            <person name="Van Kan J.A.L."/>
        </authorList>
    </citation>
    <scope>NUCLEOTIDE SEQUENCE [LARGE SCALE GENOMIC DNA]</scope>
    <source>
        <strain evidence="1 2">MUCL2830</strain>
    </source>
</reference>
<comment type="caution">
    <text evidence="1">The sequence shown here is derived from an EMBL/GenBank/DDBJ whole genome shotgun (WGS) entry which is preliminary data.</text>
</comment>
<name>A0A4Y8DB71_9HELO</name>
<protein>
    <submittedName>
        <fullName evidence="1">Uncharacterized protein</fullName>
    </submittedName>
</protein>
<dbReference type="AlphaFoldDB" id="A0A4Y8DB71"/>
<evidence type="ECO:0000313" key="1">
    <source>
        <dbReference type="EMBL" id="TEY77690.1"/>
    </source>
</evidence>
<accession>A0A4Y8DB71</accession>
<gene>
    <name evidence="1" type="ORF">BOTCAL_0052g00290</name>
</gene>
<evidence type="ECO:0000313" key="2">
    <source>
        <dbReference type="Proteomes" id="UP000297299"/>
    </source>
</evidence>
<organism evidence="1 2">
    <name type="scientific">Botryotinia calthae</name>
    <dbReference type="NCBI Taxonomy" id="38488"/>
    <lineage>
        <taxon>Eukaryota</taxon>
        <taxon>Fungi</taxon>
        <taxon>Dikarya</taxon>
        <taxon>Ascomycota</taxon>
        <taxon>Pezizomycotina</taxon>
        <taxon>Leotiomycetes</taxon>
        <taxon>Helotiales</taxon>
        <taxon>Sclerotiniaceae</taxon>
        <taxon>Botryotinia</taxon>
    </lineage>
</organism>
<dbReference type="EMBL" id="PHWZ01000052">
    <property type="protein sequence ID" value="TEY77690.1"/>
    <property type="molecule type" value="Genomic_DNA"/>
</dbReference>